<keyword evidence="3" id="KW-0813">Transport</keyword>
<keyword evidence="4" id="KW-0812">Transmembrane</keyword>
<feature type="compositionally biased region" description="Basic and acidic residues" evidence="10">
    <location>
        <begin position="406"/>
        <end position="423"/>
    </location>
</feature>
<dbReference type="EMBL" id="JAUEPS010000010">
    <property type="protein sequence ID" value="KAK0461778.1"/>
    <property type="molecule type" value="Genomic_DNA"/>
</dbReference>
<organism evidence="12 13">
    <name type="scientific">Armillaria tabescens</name>
    <name type="common">Ringless honey mushroom</name>
    <name type="synonym">Agaricus tabescens</name>
    <dbReference type="NCBI Taxonomy" id="1929756"/>
    <lineage>
        <taxon>Eukaryota</taxon>
        <taxon>Fungi</taxon>
        <taxon>Dikarya</taxon>
        <taxon>Basidiomycota</taxon>
        <taxon>Agaricomycotina</taxon>
        <taxon>Agaricomycetes</taxon>
        <taxon>Agaricomycetidae</taxon>
        <taxon>Agaricales</taxon>
        <taxon>Marasmiineae</taxon>
        <taxon>Physalacriaceae</taxon>
        <taxon>Desarmillaria</taxon>
    </lineage>
</organism>
<dbReference type="RefSeq" id="XP_060333516.1">
    <property type="nucleotide sequence ID" value="XM_060477052.1"/>
</dbReference>
<comment type="subcellular location">
    <subcellularLocation>
        <location evidence="1">Mitochondrion outer membrane</location>
        <topology evidence="1">Single-pass membrane protein</topology>
    </subcellularLocation>
</comment>
<comment type="caution">
    <text evidence="12">The sequence shown here is derived from an EMBL/GenBank/DDBJ whole genome shotgun (WGS) entry which is preliminary data.</text>
</comment>
<feature type="domain" description="SET" evidence="11">
    <location>
        <begin position="183"/>
        <end position="479"/>
    </location>
</feature>
<proteinExistence type="inferred from homology"/>
<dbReference type="GO" id="GO:0008320">
    <property type="term" value="F:protein transmembrane transporter activity"/>
    <property type="evidence" value="ECO:0007669"/>
    <property type="project" value="TreeGrafter"/>
</dbReference>
<keyword evidence="13" id="KW-1185">Reference proteome</keyword>
<reference evidence="12" key="1">
    <citation type="submission" date="2023-06" db="EMBL/GenBank/DDBJ databases">
        <authorList>
            <consortium name="Lawrence Berkeley National Laboratory"/>
            <person name="Ahrendt S."/>
            <person name="Sahu N."/>
            <person name="Indic B."/>
            <person name="Wong-Bajracharya J."/>
            <person name="Merenyi Z."/>
            <person name="Ke H.-M."/>
            <person name="Monk M."/>
            <person name="Kocsube S."/>
            <person name="Drula E."/>
            <person name="Lipzen A."/>
            <person name="Balint B."/>
            <person name="Henrissat B."/>
            <person name="Andreopoulos B."/>
            <person name="Martin F.M."/>
            <person name="Harder C.B."/>
            <person name="Rigling D."/>
            <person name="Ford K.L."/>
            <person name="Foster G.D."/>
            <person name="Pangilinan J."/>
            <person name="Papanicolaou A."/>
            <person name="Barry K."/>
            <person name="LaButti K."/>
            <person name="Viragh M."/>
            <person name="Koriabine M."/>
            <person name="Yan M."/>
            <person name="Riley R."/>
            <person name="Champramary S."/>
            <person name="Plett K.L."/>
            <person name="Tsai I.J."/>
            <person name="Slot J."/>
            <person name="Sipos G."/>
            <person name="Plett J."/>
            <person name="Nagy L.G."/>
            <person name="Grigoriev I.V."/>
        </authorList>
    </citation>
    <scope>NUCLEOTIDE SEQUENCE</scope>
    <source>
        <strain evidence="12">CCBAS 213</strain>
    </source>
</reference>
<evidence type="ECO:0000256" key="10">
    <source>
        <dbReference type="SAM" id="MobiDB-lite"/>
    </source>
</evidence>
<protein>
    <recommendedName>
        <fullName evidence="11">SET domain-containing protein</fullName>
    </recommendedName>
</protein>
<dbReference type="PANTHER" id="PTHR12430:SF0">
    <property type="entry name" value="TRANSLOCASE OF OUTER MITOCHONDRIAL MEMBRANE 20"/>
    <property type="match status" value="1"/>
</dbReference>
<dbReference type="GO" id="GO:0030943">
    <property type="term" value="F:mitochondrion targeting sequence binding"/>
    <property type="evidence" value="ECO:0007669"/>
    <property type="project" value="TreeGrafter"/>
</dbReference>
<dbReference type="InterPro" id="IPR001214">
    <property type="entry name" value="SET_dom"/>
</dbReference>
<evidence type="ECO:0000256" key="8">
    <source>
        <dbReference type="ARBA" id="ARBA00023128"/>
    </source>
</evidence>
<dbReference type="Gene3D" id="2.170.270.10">
    <property type="entry name" value="SET domain"/>
    <property type="match status" value="1"/>
</dbReference>
<evidence type="ECO:0000256" key="5">
    <source>
        <dbReference type="ARBA" id="ARBA00022787"/>
    </source>
</evidence>
<accession>A0AA39NA20</accession>
<evidence type="ECO:0000259" key="11">
    <source>
        <dbReference type="Pfam" id="PF00856"/>
    </source>
</evidence>
<dbReference type="GeneID" id="85360600"/>
<evidence type="ECO:0000256" key="1">
    <source>
        <dbReference type="ARBA" id="ARBA00004572"/>
    </source>
</evidence>
<keyword evidence="5" id="KW-1000">Mitochondrion outer membrane</keyword>
<dbReference type="PRINTS" id="PR00351">
    <property type="entry name" value="OM20RECEPTOR"/>
</dbReference>
<evidence type="ECO:0000256" key="9">
    <source>
        <dbReference type="ARBA" id="ARBA00023136"/>
    </source>
</evidence>
<dbReference type="GO" id="GO:0016031">
    <property type="term" value="P:tRNA import into mitochondrion"/>
    <property type="evidence" value="ECO:0007669"/>
    <property type="project" value="TreeGrafter"/>
</dbReference>
<dbReference type="Proteomes" id="UP001175211">
    <property type="component" value="Unassembled WGS sequence"/>
</dbReference>
<dbReference type="CDD" id="cd20071">
    <property type="entry name" value="SET_SMYD"/>
    <property type="match status" value="1"/>
</dbReference>
<gene>
    <name evidence="12" type="ORF">EV420DRAFT_1640080</name>
</gene>
<dbReference type="InterPro" id="IPR046341">
    <property type="entry name" value="SET_dom_sf"/>
</dbReference>
<keyword evidence="6" id="KW-0653">Protein transport</keyword>
<dbReference type="GO" id="GO:0006605">
    <property type="term" value="P:protein targeting"/>
    <property type="evidence" value="ECO:0007669"/>
    <property type="project" value="InterPro"/>
</dbReference>
<evidence type="ECO:0000313" key="12">
    <source>
        <dbReference type="EMBL" id="KAK0461778.1"/>
    </source>
</evidence>
<dbReference type="Gene3D" id="6.10.140.2220">
    <property type="match status" value="1"/>
</dbReference>
<dbReference type="InterPro" id="IPR002056">
    <property type="entry name" value="MAS20"/>
</dbReference>
<evidence type="ECO:0000256" key="2">
    <source>
        <dbReference type="ARBA" id="ARBA00005792"/>
    </source>
</evidence>
<feature type="region of interest" description="Disordered" evidence="10">
    <location>
        <begin position="406"/>
        <end position="425"/>
    </location>
</feature>
<comment type="similarity">
    <text evidence="2">Belongs to the Tom20 family.</text>
</comment>
<dbReference type="AlphaFoldDB" id="A0AA39NA20"/>
<keyword evidence="8" id="KW-0496">Mitochondrion</keyword>
<evidence type="ECO:0000256" key="3">
    <source>
        <dbReference type="ARBA" id="ARBA00022448"/>
    </source>
</evidence>
<dbReference type="GO" id="GO:0005742">
    <property type="term" value="C:mitochondrial outer membrane translocase complex"/>
    <property type="evidence" value="ECO:0007669"/>
    <property type="project" value="InterPro"/>
</dbReference>
<dbReference type="InterPro" id="IPR023392">
    <property type="entry name" value="Tom20_dom_sf"/>
</dbReference>
<evidence type="ECO:0000256" key="7">
    <source>
        <dbReference type="ARBA" id="ARBA00022989"/>
    </source>
</evidence>
<sequence length="535" mass="59703">MSSRTTTAVIAGAAVAGLVAYAVYFDYKRRNDAEFRKRLRKEKKRVDKSIASSAVPASTVSTESLREALERVKKEEVPVSPAERENYFMSQVAMGEQLALQGPDFQLPAALSFYRALRVYPSPVELMVIYEKTVPEPIFKMVIQMTNLDVTAKVQGYYDYFPPKSAGVTIRTEDTPEGPRKYIVVSKDFKKGDLIYKARAEHPVITALDADIQSAGTHCSHCLRLIESSISIKSPSDPLSSTYCSKACQLLSKSQSHNLLFTSERPLPPEIPMDPPTPETLEKRRKAQAAFVAYLQKEGKAGPLLVARFVARQIAFETLKLTPGYTGKHDEQHFTDSEGEEYMLADHMERLRYIEVDLPKEEAPLLAKVLGSAVADLDKFMTDEHLAQLRGKIAYNAFGVCFGGGRDDKPAPTQRPEDVEKTRTPYGTSRQIGTAFYTLSSYLTHSCRPSARPSFSSGTAQIHIIANQDLKQGDEVTVAFVDVTQHEGESEVECRRRRRIELARGWKFACTCQRCSEEAKTETNGVAAQKDETKE</sequence>
<dbReference type="PANTHER" id="PTHR12430">
    <property type="entry name" value="MITOCHONDRIAL IMPORT RECEPTOR SUBUNIT TOM20"/>
    <property type="match status" value="1"/>
</dbReference>
<keyword evidence="7" id="KW-1133">Transmembrane helix</keyword>
<keyword evidence="9" id="KW-0472">Membrane</keyword>
<dbReference type="Pfam" id="PF00856">
    <property type="entry name" value="SET"/>
    <property type="match status" value="1"/>
</dbReference>
<evidence type="ECO:0000256" key="6">
    <source>
        <dbReference type="ARBA" id="ARBA00022927"/>
    </source>
</evidence>
<evidence type="ECO:0000313" key="13">
    <source>
        <dbReference type="Proteomes" id="UP001175211"/>
    </source>
</evidence>
<dbReference type="SUPFAM" id="SSF47157">
    <property type="entry name" value="Mitochondrial import receptor subunit Tom20"/>
    <property type="match status" value="1"/>
</dbReference>
<dbReference type="Gene3D" id="1.10.220.160">
    <property type="match status" value="1"/>
</dbReference>
<dbReference type="GO" id="GO:0030150">
    <property type="term" value="P:protein import into mitochondrial matrix"/>
    <property type="evidence" value="ECO:0007669"/>
    <property type="project" value="TreeGrafter"/>
</dbReference>
<evidence type="ECO:0000256" key="4">
    <source>
        <dbReference type="ARBA" id="ARBA00022692"/>
    </source>
</evidence>
<dbReference type="SUPFAM" id="SSF82199">
    <property type="entry name" value="SET domain"/>
    <property type="match status" value="1"/>
</dbReference>
<dbReference type="GO" id="GO:0006886">
    <property type="term" value="P:intracellular protein transport"/>
    <property type="evidence" value="ECO:0007669"/>
    <property type="project" value="InterPro"/>
</dbReference>
<dbReference type="Pfam" id="PF02064">
    <property type="entry name" value="MAS20"/>
    <property type="match status" value="1"/>
</dbReference>
<name>A0AA39NA20_ARMTA</name>
<dbReference type="Gene3D" id="1.20.960.10">
    <property type="entry name" value="Mitochondrial outer membrane translocase complex, subunit Tom20 domain"/>
    <property type="match status" value="1"/>
</dbReference>